<dbReference type="SUPFAM" id="SSF160544">
    <property type="entry name" value="EscU C-terminal domain-like"/>
    <property type="match status" value="1"/>
</dbReference>
<keyword evidence="6 13" id="KW-0812">Transmembrane</keyword>
<dbReference type="PANTHER" id="PTHR30531">
    <property type="entry name" value="FLAGELLAR BIOSYNTHETIC PROTEIN FLHB"/>
    <property type="match status" value="1"/>
</dbReference>
<dbReference type="NCBIfam" id="TIGR00328">
    <property type="entry name" value="flhB"/>
    <property type="match status" value="1"/>
</dbReference>
<keyword evidence="15" id="KW-0966">Cell projection</keyword>
<dbReference type="Gene3D" id="3.40.1690.10">
    <property type="entry name" value="secretion proteins EscU"/>
    <property type="match status" value="1"/>
</dbReference>
<keyword evidence="7 13" id="KW-1005">Bacterial flagellum biogenesis</keyword>
<evidence type="ECO:0000256" key="2">
    <source>
        <dbReference type="ARBA" id="ARBA00010690"/>
    </source>
</evidence>
<organism evidence="15 16">
    <name type="scientific">Phenylobacterium terrae</name>
    <dbReference type="NCBI Taxonomy" id="2665495"/>
    <lineage>
        <taxon>Bacteria</taxon>
        <taxon>Pseudomonadati</taxon>
        <taxon>Pseudomonadota</taxon>
        <taxon>Alphaproteobacteria</taxon>
        <taxon>Caulobacterales</taxon>
        <taxon>Caulobacteraceae</taxon>
        <taxon>Phenylobacterium</taxon>
    </lineage>
</organism>
<feature type="transmembrane region" description="Helical" evidence="13">
    <location>
        <begin position="144"/>
        <end position="165"/>
    </location>
</feature>
<keyword evidence="11 13" id="KW-1006">Bacterial flagellum protein export</keyword>
<comment type="caution">
    <text evidence="15">The sequence shown here is derived from an EMBL/GenBank/DDBJ whole genome shotgun (WGS) entry which is preliminary data.</text>
</comment>
<evidence type="ECO:0000256" key="11">
    <source>
        <dbReference type="ARBA" id="ARBA00023225"/>
    </source>
</evidence>
<gene>
    <name evidence="13 15" type="primary">flhB</name>
    <name evidence="15" type="ORF">ACFSC0_01995</name>
</gene>
<keyword evidence="8 13" id="KW-0653">Protein transport</keyword>
<dbReference type="InterPro" id="IPR006135">
    <property type="entry name" value="T3SS_substrate_exporter"/>
</dbReference>
<evidence type="ECO:0000256" key="4">
    <source>
        <dbReference type="ARBA" id="ARBA00022448"/>
    </source>
</evidence>
<dbReference type="InterPro" id="IPR006136">
    <property type="entry name" value="FlhB"/>
</dbReference>
<protein>
    <recommendedName>
        <fullName evidence="3 13">Flagellar biosynthetic protein FlhB</fullName>
    </recommendedName>
</protein>
<keyword evidence="9 13" id="KW-1133">Transmembrane helix</keyword>
<evidence type="ECO:0000256" key="9">
    <source>
        <dbReference type="ARBA" id="ARBA00022989"/>
    </source>
</evidence>
<keyword evidence="4 13" id="KW-0813">Transport</keyword>
<evidence type="ECO:0000256" key="8">
    <source>
        <dbReference type="ARBA" id="ARBA00022927"/>
    </source>
</evidence>
<accession>A0ABW4N0E3</accession>
<keyword evidence="15" id="KW-0969">Cilium</keyword>
<evidence type="ECO:0000256" key="10">
    <source>
        <dbReference type="ARBA" id="ARBA00023136"/>
    </source>
</evidence>
<comment type="function">
    <text evidence="12 13">Required for formation of the rod structure in the basal body of the flagellar apparatus. Together with FliI and FliH, may constitute the export apparatus of flagellin.</text>
</comment>
<evidence type="ECO:0000256" key="13">
    <source>
        <dbReference type="RuleBase" id="RU364091"/>
    </source>
</evidence>
<evidence type="ECO:0000256" key="6">
    <source>
        <dbReference type="ARBA" id="ARBA00022692"/>
    </source>
</evidence>
<sequence length="360" mass="39128">MAEENEGASKTEEPTPHKLQKAREKGDVVKSADLAPLAALLAAAGVMAVMGGPLARELAVGLRSYIAEAGSMSLEGHAGAQLLAQTMQLGAPVLLAVLGTAAVAAAAGNLVQHGFMFTPEKLKFEWKKLSPMQGAKRIFGPDGLFNFLKTIVKILLVAGVAWWAVDPHYDELQTLARISPMAILPLAADLMRRLVFAVVVLLAVVTGIDWFWQRHRFIKRMRMTKEELKDEFKQTDGDPHVKARLRQLRIQRSRRRMMAAVPDATVVIMNPTHFAVALKYEPGEFGAPTCVAKGLDTLALKIRDVAKDANVPVVEDPPLARALYAAVEIDEQIPPKHYEAVAKIIGFVLAAARKRGASAL</sequence>
<dbReference type="RefSeq" id="WP_377281022.1">
    <property type="nucleotide sequence ID" value="NZ_JBHRSI010000003.1"/>
</dbReference>
<evidence type="ECO:0000256" key="14">
    <source>
        <dbReference type="SAM" id="MobiDB-lite"/>
    </source>
</evidence>
<dbReference type="Proteomes" id="UP001597237">
    <property type="component" value="Unassembled WGS sequence"/>
</dbReference>
<evidence type="ECO:0000256" key="1">
    <source>
        <dbReference type="ARBA" id="ARBA00004651"/>
    </source>
</evidence>
<evidence type="ECO:0000256" key="5">
    <source>
        <dbReference type="ARBA" id="ARBA00022475"/>
    </source>
</evidence>
<dbReference type="EMBL" id="JBHUEY010000001">
    <property type="protein sequence ID" value="MFD1782150.1"/>
    <property type="molecule type" value="Genomic_DNA"/>
</dbReference>
<dbReference type="InterPro" id="IPR029025">
    <property type="entry name" value="T3SS_substrate_exporter_C"/>
</dbReference>
<dbReference type="PANTHER" id="PTHR30531:SF12">
    <property type="entry name" value="FLAGELLAR BIOSYNTHETIC PROTEIN FLHB"/>
    <property type="match status" value="1"/>
</dbReference>
<name>A0ABW4N0E3_9CAUL</name>
<comment type="similarity">
    <text evidence="2 13">Belongs to the type III secretion exporter family.</text>
</comment>
<keyword evidence="15" id="KW-0282">Flagellum</keyword>
<keyword evidence="5 13" id="KW-1003">Cell membrane</keyword>
<proteinExistence type="inferred from homology"/>
<evidence type="ECO:0000313" key="16">
    <source>
        <dbReference type="Proteomes" id="UP001597237"/>
    </source>
</evidence>
<dbReference type="PRINTS" id="PR00950">
    <property type="entry name" value="TYPE3IMSPROT"/>
</dbReference>
<feature type="transmembrane region" description="Helical" evidence="13">
    <location>
        <begin position="194"/>
        <end position="212"/>
    </location>
</feature>
<evidence type="ECO:0000313" key="15">
    <source>
        <dbReference type="EMBL" id="MFD1782150.1"/>
    </source>
</evidence>
<evidence type="ECO:0000256" key="3">
    <source>
        <dbReference type="ARBA" id="ARBA00021622"/>
    </source>
</evidence>
<evidence type="ECO:0000256" key="7">
    <source>
        <dbReference type="ARBA" id="ARBA00022795"/>
    </source>
</evidence>
<keyword evidence="10 13" id="KW-0472">Membrane</keyword>
<keyword evidence="16" id="KW-1185">Reference proteome</keyword>
<feature type="region of interest" description="Disordered" evidence="14">
    <location>
        <begin position="1"/>
        <end position="25"/>
    </location>
</feature>
<feature type="transmembrane region" description="Helical" evidence="13">
    <location>
        <begin position="89"/>
        <end position="111"/>
    </location>
</feature>
<feature type="transmembrane region" description="Helical" evidence="13">
    <location>
        <begin position="34"/>
        <end position="55"/>
    </location>
</feature>
<evidence type="ECO:0000256" key="12">
    <source>
        <dbReference type="ARBA" id="ARBA00025078"/>
    </source>
</evidence>
<feature type="compositionally biased region" description="Basic and acidic residues" evidence="14">
    <location>
        <begin position="7"/>
        <end position="25"/>
    </location>
</feature>
<dbReference type="Pfam" id="PF01312">
    <property type="entry name" value="Bac_export_2"/>
    <property type="match status" value="1"/>
</dbReference>
<comment type="subcellular location">
    <subcellularLocation>
        <location evidence="1">Cell membrane</location>
        <topology evidence="1">Multi-pass membrane protein</topology>
    </subcellularLocation>
</comment>
<reference evidence="16" key="1">
    <citation type="journal article" date="2019" name="Int. J. Syst. Evol. Microbiol.">
        <title>The Global Catalogue of Microorganisms (GCM) 10K type strain sequencing project: providing services to taxonomists for standard genome sequencing and annotation.</title>
        <authorList>
            <consortium name="The Broad Institute Genomics Platform"/>
            <consortium name="The Broad Institute Genome Sequencing Center for Infectious Disease"/>
            <person name="Wu L."/>
            <person name="Ma J."/>
        </authorList>
    </citation>
    <scope>NUCLEOTIDE SEQUENCE [LARGE SCALE GENOMIC DNA]</scope>
    <source>
        <strain evidence="16">DFY28</strain>
    </source>
</reference>